<protein>
    <recommendedName>
        <fullName evidence="4">LisH domain-containing protein</fullName>
    </recommendedName>
</protein>
<dbReference type="PROSITE" id="PS50896">
    <property type="entry name" value="LISH"/>
    <property type="match status" value="1"/>
</dbReference>
<feature type="region of interest" description="Disordered" evidence="1">
    <location>
        <begin position="943"/>
        <end position="1071"/>
    </location>
</feature>
<feature type="region of interest" description="Disordered" evidence="1">
    <location>
        <begin position="127"/>
        <end position="164"/>
    </location>
</feature>
<feature type="compositionally biased region" description="Basic and acidic residues" evidence="1">
    <location>
        <begin position="1556"/>
        <end position="1641"/>
    </location>
</feature>
<feature type="compositionally biased region" description="Basic and acidic residues" evidence="1">
    <location>
        <begin position="1336"/>
        <end position="1349"/>
    </location>
</feature>
<evidence type="ECO:0000313" key="2">
    <source>
        <dbReference type="EMBL" id="KAL1132530.1"/>
    </source>
</evidence>
<evidence type="ECO:0000256" key="1">
    <source>
        <dbReference type="SAM" id="MobiDB-lite"/>
    </source>
</evidence>
<dbReference type="Proteomes" id="UP001558652">
    <property type="component" value="Unassembled WGS sequence"/>
</dbReference>
<keyword evidence="3" id="KW-1185">Reference proteome</keyword>
<organism evidence="2 3">
    <name type="scientific">Ranatra chinensis</name>
    <dbReference type="NCBI Taxonomy" id="642074"/>
    <lineage>
        <taxon>Eukaryota</taxon>
        <taxon>Metazoa</taxon>
        <taxon>Ecdysozoa</taxon>
        <taxon>Arthropoda</taxon>
        <taxon>Hexapoda</taxon>
        <taxon>Insecta</taxon>
        <taxon>Pterygota</taxon>
        <taxon>Neoptera</taxon>
        <taxon>Paraneoptera</taxon>
        <taxon>Hemiptera</taxon>
        <taxon>Heteroptera</taxon>
        <taxon>Panheteroptera</taxon>
        <taxon>Nepomorpha</taxon>
        <taxon>Nepidae</taxon>
        <taxon>Ranatrinae</taxon>
        <taxon>Ranatra</taxon>
    </lineage>
</organism>
<feature type="compositionally biased region" description="Basic residues" evidence="1">
    <location>
        <begin position="692"/>
        <end position="702"/>
    </location>
</feature>
<feature type="compositionally biased region" description="Polar residues" evidence="1">
    <location>
        <begin position="703"/>
        <end position="715"/>
    </location>
</feature>
<feature type="compositionally biased region" description="Basic and acidic residues" evidence="1">
    <location>
        <begin position="1117"/>
        <end position="1131"/>
    </location>
</feature>
<feature type="compositionally biased region" description="Basic and acidic residues" evidence="1">
    <location>
        <begin position="1535"/>
        <end position="1544"/>
    </location>
</feature>
<feature type="compositionally biased region" description="Basic and acidic residues" evidence="1">
    <location>
        <begin position="1658"/>
        <end position="1671"/>
    </location>
</feature>
<accession>A0ABD0YMN6</accession>
<feature type="compositionally biased region" description="Basic and acidic residues" evidence="1">
    <location>
        <begin position="255"/>
        <end position="274"/>
    </location>
</feature>
<feature type="region of interest" description="Disordered" evidence="1">
    <location>
        <begin position="479"/>
        <end position="534"/>
    </location>
</feature>
<dbReference type="EMBL" id="JBFDAA010000005">
    <property type="protein sequence ID" value="KAL1132530.1"/>
    <property type="molecule type" value="Genomic_DNA"/>
</dbReference>
<feature type="region of interest" description="Disordered" evidence="1">
    <location>
        <begin position="566"/>
        <end position="715"/>
    </location>
</feature>
<feature type="region of interest" description="Disordered" evidence="1">
    <location>
        <begin position="1325"/>
        <end position="1641"/>
    </location>
</feature>
<feature type="compositionally biased region" description="Acidic residues" evidence="1">
    <location>
        <begin position="241"/>
        <end position="254"/>
    </location>
</feature>
<name>A0ABD0YMN6_9HEMI</name>
<feature type="compositionally biased region" description="Polar residues" evidence="1">
    <location>
        <begin position="591"/>
        <end position="601"/>
    </location>
</feature>
<feature type="region of interest" description="Disordered" evidence="1">
    <location>
        <begin position="729"/>
        <end position="807"/>
    </location>
</feature>
<evidence type="ECO:0000313" key="3">
    <source>
        <dbReference type="Proteomes" id="UP001558652"/>
    </source>
</evidence>
<reference evidence="2 3" key="1">
    <citation type="submission" date="2024-07" db="EMBL/GenBank/DDBJ databases">
        <title>Chromosome-level genome assembly of the water stick insect Ranatra chinensis (Heteroptera: Nepidae).</title>
        <authorList>
            <person name="Liu X."/>
        </authorList>
    </citation>
    <scope>NUCLEOTIDE SEQUENCE [LARGE SCALE GENOMIC DNA]</scope>
    <source>
        <strain evidence="2">Cailab_2021Rc</strain>
        <tissue evidence="2">Muscle</tissue>
    </source>
</reference>
<feature type="compositionally biased region" description="Low complexity" evidence="1">
    <location>
        <begin position="1034"/>
        <end position="1053"/>
    </location>
</feature>
<feature type="compositionally biased region" description="Polar residues" evidence="1">
    <location>
        <begin position="891"/>
        <end position="904"/>
    </location>
</feature>
<sequence>MEAFLPTEIARLVYGYLKEEECDQAAQIFLETSKHLVECLMVTRKGRRFHTRVLGRNLVEILDLFSEVVCLVRSEVKNIGCNDGGNDFLKSLIRILGIDECKTAVSNKTNTVYLSISVPAQEDNVKRKAPVTRVVETSQSEESAKQSKKHNSPNSKSQPEKTNEEEDALFDLNMLNTLLDNNVLHQRLADNINKAILTGEKVKQKGEDNKIIETILHNTEADPIFEEIVCDLAAPRAEESSTPEDTEVEGGETGDEIKSDQQSKENNNEAKCVDTVTEQHVEQQNDEAVRGILASGYSCPQPQPQAEVAEGITDAPSLEVPTTPVPPKSLVEIAMEKAGVSEKSTIQLSPSPPPAPVSFLTTGGSVPDNMTITSQAEHLMGLPPPVQTTMLQPMPQANSPQLCTQYNLLQVLPSNLTTLYIQPGGVSGGSGGGMAATPSTFQQFSPAPQPVMPHPSSQNIYTIDNIPPVPPQIMRRIKPKPPCRAKPASSSTDPVKPHEEPQSVPEAAPVIKRSGVRTRGGFQKMRGRQKGPMVRALVPKIKSIKNDQVDVELTECFIEKNVKRAPKVSPTVTKRSLRSRENTRGGRISPDGNSTQSSRPSADTGKEETLSKEADSSSDKKPPEESPQREQVPDKVRPSEQLLKESTTSSKVPDDKNTPKQVRVISAQKRKRLSLSTPRRGSHVRTLDFRTPIKKGAGHVRRANTSPKKVSQSKLAQFQKSIRKVCRGSLFNSPNQGEQSKAKPWDADLRFNIGETTDIPSSVGLKRKSEEEPVSKVEKSKEDSPPEKTPEKPNNSGSNLGLDPEVSIDRLATSDEIVKHIRKEVLDVIGEEDLTLTLSPDKFKQHEKSVHDKSDEMPTVILVDENPHTHESSPSPEKQIKKPTPAKDTNEATSEFTKDTQSMPSLAKTPAKLDFAGVLPKSQVPMTPLSRIISEQTNILDGKKLLTPGFPPTPQNTGPPEKVSPQALTTPSPPPQALIKTPPEPARVKPAAENTVQEPKSEQSKSEIKTAKEPAKKSPSNLNKSKKVPKENKSLSPKNLKNNSTLKKSLGNKGSISRAKKTNTKGTKKDNYFEDEHFIIQCLQSAKEELFGASDSSSSSDLSSFCVPVKPKVKPKPKVEEKVPKRTDNNKKMPVAVQSNIQPPSFDVAMERLKSMSHLSDGSSSDDSVLVENARIRQKKILGKGIMNEEEASHDSFPRLHLSDDEINQDDVTKSHKMPVSLNAKKSVDSESKENVNKTVPEITKPNNSPKHKKNENIDAHSSSDVVPETRMKISHGAKEAEPKPPAKKYGFLESYTETYTVISSETGEAVNRVFKVSPVISLFEHGLKSKGTPARGEDRAADREEESTPQRAVQPSPPKRMSSVDVRRMRVQKSPGHTPRYSPDMGQAQPLRDELNEENFRHGERRTRYPQRGRHPWNHGRYHSGRYPRREYYRGRSRERVWEDRYGEFREKSMRDRSRHRSRDYRDRNSEEERSFGKETKKREKDKVGLDRSSEREKLYRSEEQERKMAEKSRSCRNKDRDKSPKTGKSSNKATEKDVRCTEWNRSGEGITPENVREREGNEINGKDYRELVPSEKEGERGGGEKDERTVRVRAASEKEREKESFYERGERTEKGYRERERAPLEKDRERSYMERVRSEKGYRDRELLEMEGGWEGNDRGGKGPKEWRRGQPLARNSIDPIAGRFKNSQEQSRGVEEMYESDQSFFVRPVFTSSPLPQASTSCKTQKMSVTKIMSDGLSGGLKRKFVDEKEEGELSDCSSIHDTVR</sequence>
<feature type="compositionally biased region" description="Low complexity" evidence="1">
    <location>
        <begin position="1094"/>
        <end position="1110"/>
    </location>
</feature>
<feature type="region of interest" description="Disordered" evidence="1">
    <location>
        <begin position="1209"/>
        <end position="1268"/>
    </location>
</feature>
<feature type="compositionally biased region" description="Basic residues" evidence="1">
    <location>
        <begin position="1404"/>
        <end position="1428"/>
    </location>
</feature>
<evidence type="ECO:0008006" key="4">
    <source>
        <dbReference type="Google" id="ProtNLM"/>
    </source>
</evidence>
<proteinExistence type="predicted"/>
<feature type="compositionally biased region" description="Basic and acidic residues" evidence="1">
    <location>
        <begin position="1226"/>
        <end position="1236"/>
    </location>
</feature>
<gene>
    <name evidence="2" type="ORF">AAG570_010485</name>
</gene>
<feature type="compositionally biased region" description="Polar residues" evidence="1">
    <location>
        <begin position="730"/>
        <end position="739"/>
    </location>
</feature>
<feature type="region of interest" description="Disordered" evidence="1">
    <location>
        <begin position="865"/>
        <end position="910"/>
    </location>
</feature>
<feature type="compositionally biased region" description="Basic and acidic residues" evidence="1">
    <location>
        <begin position="999"/>
        <end position="1016"/>
    </location>
</feature>
<feature type="compositionally biased region" description="Basic and acidic residues" evidence="1">
    <location>
        <begin position="604"/>
        <end position="638"/>
    </location>
</feature>
<feature type="region of interest" description="Disordered" evidence="1">
    <location>
        <begin position="235"/>
        <end position="274"/>
    </location>
</feature>
<feature type="compositionally biased region" description="Basic and acidic residues" evidence="1">
    <location>
        <begin position="1392"/>
        <end position="1403"/>
    </location>
</feature>
<feature type="compositionally biased region" description="Basic and acidic residues" evidence="1">
    <location>
        <begin position="740"/>
        <end position="749"/>
    </location>
</feature>
<feature type="compositionally biased region" description="Basic and acidic residues" evidence="1">
    <location>
        <begin position="1429"/>
        <end position="1457"/>
    </location>
</feature>
<feature type="compositionally biased region" description="Basic and acidic residues" evidence="1">
    <location>
        <begin position="767"/>
        <end position="791"/>
    </location>
</feature>
<dbReference type="InterPro" id="IPR006594">
    <property type="entry name" value="LisH"/>
</dbReference>
<feature type="region of interest" description="Disordered" evidence="1">
    <location>
        <begin position="1092"/>
        <end position="1143"/>
    </location>
</feature>
<comment type="caution">
    <text evidence="2">The sequence shown here is derived from an EMBL/GenBank/DDBJ whole genome shotgun (WGS) entry which is preliminary data.</text>
</comment>
<feature type="region of interest" description="Disordered" evidence="1">
    <location>
        <begin position="1654"/>
        <end position="1681"/>
    </location>
</feature>
<feature type="compositionally biased region" description="Basic and acidic residues" evidence="1">
    <location>
        <begin position="1465"/>
        <end position="1526"/>
    </location>
</feature>